<keyword evidence="2" id="KW-1185">Reference proteome</keyword>
<comment type="caution">
    <text evidence="1">The sequence shown here is derived from an EMBL/GenBank/DDBJ whole genome shotgun (WGS) entry which is preliminary data.</text>
</comment>
<protein>
    <submittedName>
        <fullName evidence="1">Uncharacterized protein</fullName>
    </submittedName>
</protein>
<sequence>YPPQKHAGAIGLGPEYGKMREATASDKIAGWKDELVGKITRNQEKVHHGREQRTGELKRKKFEED</sequence>
<organism evidence="1 2">
    <name type="scientific">Irpex rosettiformis</name>
    <dbReference type="NCBI Taxonomy" id="378272"/>
    <lineage>
        <taxon>Eukaryota</taxon>
        <taxon>Fungi</taxon>
        <taxon>Dikarya</taxon>
        <taxon>Basidiomycota</taxon>
        <taxon>Agaricomycotina</taxon>
        <taxon>Agaricomycetes</taxon>
        <taxon>Polyporales</taxon>
        <taxon>Irpicaceae</taxon>
        <taxon>Irpex</taxon>
    </lineage>
</organism>
<dbReference type="Proteomes" id="UP001055072">
    <property type="component" value="Unassembled WGS sequence"/>
</dbReference>
<feature type="non-terminal residue" evidence="1">
    <location>
        <position position="65"/>
    </location>
</feature>
<evidence type="ECO:0000313" key="2">
    <source>
        <dbReference type="Proteomes" id="UP001055072"/>
    </source>
</evidence>
<name>A0ACB8TYS1_9APHY</name>
<accession>A0ACB8TYS1</accession>
<proteinExistence type="predicted"/>
<evidence type="ECO:0000313" key="1">
    <source>
        <dbReference type="EMBL" id="KAI0087150.1"/>
    </source>
</evidence>
<feature type="non-terminal residue" evidence="1">
    <location>
        <position position="1"/>
    </location>
</feature>
<reference evidence="1" key="1">
    <citation type="journal article" date="2021" name="Environ. Microbiol.">
        <title>Gene family expansions and transcriptome signatures uncover fungal adaptations to wood decay.</title>
        <authorList>
            <person name="Hage H."/>
            <person name="Miyauchi S."/>
            <person name="Viragh M."/>
            <person name="Drula E."/>
            <person name="Min B."/>
            <person name="Chaduli D."/>
            <person name="Navarro D."/>
            <person name="Favel A."/>
            <person name="Norest M."/>
            <person name="Lesage-Meessen L."/>
            <person name="Balint B."/>
            <person name="Merenyi Z."/>
            <person name="de Eugenio L."/>
            <person name="Morin E."/>
            <person name="Martinez A.T."/>
            <person name="Baldrian P."/>
            <person name="Stursova M."/>
            <person name="Martinez M.J."/>
            <person name="Novotny C."/>
            <person name="Magnuson J.K."/>
            <person name="Spatafora J.W."/>
            <person name="Maurice S."/>
            <person name="Pangilinan J."/>
            <person name="Andreopoulos W."/>
            <person name="LaButti K."/>
            <person name="Hundley H."/>
            <person name="Na H."/>
            <person name="Kuo A."/>
            <person name="Barry K."/>
            <person name="Lipzen A."/>
            <person name="Henrissat B."/>
            <person name="Riley R."/>
            <person name="Ahrendt S."/>
            <person name="Nagy L.G."/>
            <person name="Grigoriev I.V."/>
            <person name="Martin F."/>
            <person name="Rosso M.N."/>
        </authorList>
    </citation>
    <scope>NUCLEOTIDE SEQUENCE</scope>
    <source>
        <strain evidence="1">CBS 384.51</strain>
    </source>
</reference>
<gene>
    <name evidence="1" type="ORF">BDY19DRAFT_873386</name>
</gene>
<dbReference type="EMBL" id="MU274919">
    <property type="protein sequence ID" value="KAI0087150.1"/>
    <property type="molecule type" value="Genomic_DNA"/>
</dbReference>